<dbReference type="InterPro" id="IPR000870">
    <property type="entry name" value="Homoserine_kinase"/>
</dbReference>
<keyword evidence="6 13" id="KW-0808">Transferase</keyword>
<keyword evidence="5 13" id="KW-0028">Amino-acid biosynthesis</keyword>
<evidence type="ECO:0000256" key="4">
    <source>
        <dbReference type="ARBA" id="ARBA00017858"/>
    </source>
</evidence>
<organism evidence="16 17">
    <name type="scientific">Cellulomonas shaoxiangyii</name>
    <dbReference type="NCBI Taxonomy" id="2566013"/>
    <lineage>
        <taxon>Bacteria</taxon>
        <taxon>Bacillati</taxon>
        <taxon>Actinomycetota</taxon>
        <taxon>Actinomycetes</taxon>
        <taxon>Micrococcales</taxon>
        <taxon>Cellulomonadaceae</taxon>
        <taxon>Cellulomonas</taxon>
    </lineage>
</organism>
<name>A0A4V1CMV8_9CELL</name>
<comment type="similarity">
    <text evidence="2 13">Belongs to the GHMP kinase family. Homoserine kinase subfamily.</text>
</comment>
<dbReference type="PIRSF" id="PIRSF000676">
    <property type="entry name" value="Homoser_kin"/>
    <property type="match status" value="1"/>
</dbReference>
<dbReference type="InterPro" id="IPR020568">
    <property type="entry name" value="Ribosomal_Su5_D2-typ_SF"/>
</dbReference>
<evidence type="ECO:0000256" key="2">
    <source>
        <dbReference type="ARBA" id="ARBA00007370"/>
    </source>
</evidence>
<evidence type="ECO:0000313" key="17">
    <source>
        <dbReference type="Proteomes" id="UP000296469"/>
    </source>
</evidence>
<evidence type="ECO:0000256" key="1">
    <source>
        <dbReference type="ARBA" id="ARBA00005015"/>
    </source>
</evidence>
<dbReference type="AlphaFoldDB" id="A0A4V1CMV8"/>
<feature type="domain" description="GHMP kinase C-terminal" evidence="15">
    <location>
        <begin position="224"/>
        <end position="275"/>
    </location>
</feature>
<evidence type="ECO:0000256" key="11">
    <source>
        <dbReference type="ARBA" id="ARBA00049375"/>
    </source>
</evidence>
<dbReference type="InterPro" id="IPR036554">
    <property type="entry name" value="GHMP_kinase_C_sf"/>
</dbReference>
<dbReference type="InterPro" id="IPR006204">
    <property type="entry name" value="GHMP_kinase_N_dom"/>
</dbReference>
<dbReference type="Pfam" id="PF00288">
    <property type="entry name" value="GHMP_kinases_N"/>
    <property type="match status" value="1"/>
</dbReference>
<feature type="binding site" evidence="13">
    <location>
        <begin position="93"/>
        <end position="103"/>
    </location>
    <ligand>
        <name>ATP</name>
        <dbReference type="ChEBI" id="CHEBI:30616"/>
    </ligand>
</feature>
<comment type="subcellular location">
    <subcellularLocation>
        <location evidence="13">Cytoplasm</location>
    </subcellularLocation>
</comment>
<reference evidence="16 17" key="1">
    <citation type="submission" date="2019-04" db="EMBL/GenBank/DDBJ databases">
        <title>Isolation and identification of Cellulomonas shaoxiangyii sp. Nov. isolated from feces of the Tibetan antelopes (Pantholops hodgsonii) in the Qinghai-Tibet plateau of China.</title>
        <authorList>
            <person name="Tian Z."/>
        </authorList>
    </citation>
    <scope>NUCLEOTIDE SEQUENCE [LARGE SCALE GENOMIC DNA]</scope>
    <source>
        <strain evidence="16 17">Z28</strain>
    </source>
</reference>
<dbReference type="PRINTS" id="PR00958">
    <property type="entry name" value="HOMSERKINASE"/>
</dbReference>
<dbReference type="Gene3D" id="3.30.230.10">
    <property type="match status" value="1"/>
</dbReference>
<evidence type="ECO:0000313" key="16">
    <source>
        <dbReference type="EMBL" id="QCB94295.1"/>
    </source>
</evidence>
<dbReference type="NCBIfam" id="TIGR00191">
    <property type="entry name" value="thrB"/>
    <property type="match status" value="1"/>
</dbReference>
<dbReference type="Proteomes" id="UP000296469">
    <property type="component" value="Chromosome"/>
</dbReference>
<keyword evidence="7 13" id="KW-0791">Threonine biosynthesis</keyword>
<evidence type="ECO:0000259" key="14">
    <source>
        <dbReference type="Pfam" id="PF00288"/>
    </source>
</evidence>
<evidence type="ECO:0000256" key="6">
    <source>
        <dbReference type="ARBA" id="ARBA00022679"/>
    </source>
</evidence>
<evidence type="ECO:0000256" key="12">
    <source>
        <dbReference type="ARBA" id="ARBA00049954"/>
    </source>
</evidence>
<dbReference type="EC" id="2.7.1.39" evidence="3 13"/>
<dbReference type="HAMAP" id="MF_00384">
    <property type="entry name" value="Homoser_kinase"/>
    <property type="match status" value="1"/>
</dbReference>
<dbReference type="GO" id="GO:0005524">
    <property type="term" value="F:ATP binding"/>
    <property type="evidence" value="ECO:0007669"/>
    <property type="project" value="UniProtKB-UniRule"/>
</dbReference>
<evidence type="ECO:0000256" key="10">
    <source>
        <dbReference type="ARBA" id="ARBA00022840"/>
    </source>
</evidence>
<keyword evidence="9 13" id="KW-0418">Kinase</keyword>
<evidence type="ECO:0000256" key="13">
    <source>
        <dbReference type="HAMAP-Rule" id="MF_00384"/>
    </source>
</evidence>
<dbReference type="RefSeq" id="WP_136225451.1">
    <property type="nucleotide sequence ID" value="NZ_CP039291.1"/>
</dbReference>
<evidence type="ECO:0000259" key="15">
    <source>
        <dbReference type="Pfam" id="PF08544"/>
    </source>
</evidence>
<dbReference type="GO" id="GO:0004413">
    <property type="term" value="F:homoserine kinase activity"/>
    <property type="evidence" value="ECO:0007669"/>
    <property type="project" value="UniProtKB-UniRule"/>
</dbReference>
<comment type="function">
    <text evidence="12 13">Catalyzes the ATP-dependent phosphorylation of L-homoserine to L-homoserine phosphate.</text>
</comment>
<accession>A0A4V1CMV8</accession>
<sequence>MRLRAAHVRVRVPATSANLGPGFDALGLALGLHDDLEVRALGSAGVRVDVEGEGAGEVPTDEQHLVVRALRAALDHVGAPQTGLHLVCRNRIPHGRGLGSSAAAVVAGVLAARGLVGDPDVLGDDDALALATELEGHPDNAAPALLGGFTLAWAGERDGGVRAVRLPVHPDVVPVAVVPQQHLSTRAARGVLPAHVPHADAAWQAARAGLLVEALGRRPDLLLDATGDRLHQGYRRSVMPESLALVDALRARGVAAVVSGAGPTVLALARRAAAADGTAGSAAGGRAGEPDGPATDADAAVADAFGGVMAGWRVLRLPVDADGATVRTLLD</sequence>
<dbReference type="InterPro" id="IPR013750">
    <property type="entry name" value="GHMP_kinase_C_dom"/>
</dbReference>
<comment type="catalytic activity">
    <reaction evidence="11 13">
        <text>L-homoserine + ATP = O-phospho-L-homoserine + ADP + H(+)</text>
        <dbReference type="Rhea" id="RHEA:13985"/>
        <dbReference type="ChEBI" id="CHEBI:15378"/>
        <dbReference type="ChEBI" id="CHEBI:30616"/>
        <dbReference type="ChEBI" id="CHEBI:57476"/>
        <dbReference type="ChEBI" id="CHEBI:57590"/>
        <dbReference type="ChEBI" id="CHEBI:456216"/>
        <dbReference type="EC" id="2.7.1.39"/>
    </reaction>
</comment>
<keyword evidence="10 13" id="KW-0067">ATP-binding</keyword>
<keyword evidence="13" id="KW-0963">Cytoplasm</keyword>
<gene>
    <name evidence="13" type="primary">thrB</name>
    <name evidence="16" type="ORF">E5225_12725</name>
</gene>
<dbReference type="SUPFAM" id="SSF54211">
    <property type="entry name" value="Ribosomal protein S5 domain 2-like"/>
    <property type="match status" value="1"/>
</dbReference>
<evidence type="ECO:0000256" key="3">
    <source>
        <dbReference type="ARBA" id="ARBA00012078"/>
    </source>
</evidence>
<dbReference type="InterPro" id="IPR006203">
    <property type="entry name" value="GHMP_knse_ATP-bd_CS"/>
</dbReference>
<evidence type="ECO:0000256" key="7">
    <source>
        <dbReference type="ARBA" id="ARBA00022697"/>
    </source>
</evidence>
<dbReference type="KEGG" id="celz:E5225_12725"/>
<feature type="domain" description="GHMP kinase N-terminal" evidence="14">
    <location>
        <begin position="65"/>
        <end position="148"/>
    </location>
</feature>
<dbReference type="GO" id="GO:0009088">
    <property type="term" value="P:threonine biosynthetic process"/>
    <property type="evidence" value="ECO:0007669"/>
    <property type="project" value="UniProtKB-UniRule"/>
</dbReference>
<comment type="pathway">
    <text evidence="1 13">Amino-acid biosynthesis; L-threonine biosynthesis; L-threonine from L-aspartate: step 4/5.</text>
</comment>
<dbReference type="EMBL" id="CP039291">
    <property type="protein sequence ID" value="QCB94295.1"/>
    <property type="molecule type" value="Genomic_DNA"/>
</dbReference>
<proteinExistence type="inferred from homology"/>
<dbReference type="PANTHER" id="PTHR20861:SF1">
    <property type="entry name" value="HOMOSERINE KINASE"/>
    <property type="match status" value="1"/>
</dbReference>
<dbReference type="Pfam" id="PF08544">
    <property type="entry name" value="GHMP_kinases_C"/>
    <property type="match status" value="1"/>
</dbReference>
<dbReference type="GO" id="GO:0005737">
    <property type="term" value="C:cytoplasm"/>
    <property type="evidence" value="ECO:0007669"/>
    <property type="project" value="UniProtKB-SubCell"/>
</dbReference>
<evidence type="ECO:0000256" key="8">
    <source>
        <dbReference type="ARBA" id="ARBA00022741"/>
    </source>
</evidence>
<dbReference type="PROSITE" id="PS00627">
    <property type="entry name" value="GHMP_KINASES_ATP"/>
    <property type="match status" value="1"/>
</dbReference>
<protein>
    <recommendedName>
        <fullName evidence="4 13">Homoserine kinase</fullName>
        <shortName evidence="13">HK</shortName>
        <shortName evidence="13">HSK</shortName>
        <ecNumber evidence="3 13">2.7.1.39</ecNumber>
    </recommendedName>
</protein>
<evidence type="ECO:0000256" key="5">
    <source>
        <dbReference type="ARBA" id="ARBA00022605"/>
    </source>
</evidence>
<keyword evidence="17" id="KW-1185">Reference proteome</keyword>
<dbReference type="SUPFAM" id="SSF55060">
    <property type="entry name" value="GHMP Kinase, C-terminal domain"/>
    <property type="match status" value="1"/>
</dbReference>
<dbReference type="PANTHER" id="PTHR20861">
    <property type="entry name" value="HOMOSERINE/4-DIPHOSPHOCYTIDYL-2-C-METHYL-D-ERYTHRITOL KINASE"/>
    <property type="match status" value="1"/>
</dbReference>
<keyword evidence="8 13" id="KW-0547">Nucleotide-binding</keyword>
<dbReference type="UniPathway" id="UPA00050">
    <property type="reaction ID" value="UER00064"/>
</dbReference>
<dbReference type="InterPro" id="IPR014721">
    <property type="entry name" value="Ribsml_uS5_D2-typ_fold_subgr"/>
</dbReference>
<dbReference type="Gene3D" id="3.30.70.890">
    <property type="entry name" value="GHMP kinase, C-terminal domain"/>
    <property type="match status" value="1"/>
</dbReference>
<evidence type="ECO:0000256" key="9">
    <source>
        <dbReference type="ARBA" id="ARBA00022777"/>
    </source>
</evidence>